<evidence type="ECO:0000256" key="8">
    <source>
        <dbReference type="RuleBase" id="RU364100"/>
    </source>
</evidence>
<dbReference type="Pfam" id="PF02586">
    <property type="entry name" value="SRAP"/>
    <property type="match status" value="1"/>
</dbReference>
<dbReference type="PANTHER" id="PTHR13604:SF0">
    <property type="entry name" value="ABASIC SITE PROCESSING PROTEIN HMCES"/>
    <property type="match status" value="1"/>
</dbReference>
<accession>A0A4R5KQU3</accession>
<dbReference type="Gene3D" id="3.90.1680.10">
    <property type="entry name" value="SOS response associated peptidase-like"/>
    <property type="match status" value="1"/>
</dbReference>
<evidence type="ECO:0000256" key="6">
    <source>
        <dbReference type="ARBA" id="ARBA00023125"/>
    </source>
</evidence>
<dbReference type="GO" id="GO:0008233">
    <property type="term" value="F:peptidase activity"/>
    <property type="evidence" value="ECO:0007669"/>
    <property type="project" value="UniProtKB-KW"/>
</dbReference>
<evidence type="ECO:0000256" key="1">
    <source>
        <dbReference type="ARBA" id="ARBA00008136"/>
    </source>
</evidence>
<evidence type="ECO:0000256" key="5">
    <source>
        <dbReference type="ARBA" id="ARBA00023124"/>
    </source>
</evidence>
<dbReference type="OrthoDB" id="9782620at2"/>
<keyword evidence="7" id="KW-0456">Lyase</keyword>
<dbReference type="GO" id="GO:0006508">
    <property type="term" value="P:proteolysis"/>
    <property type="evidence" value="ECO:0007669"/>
    <property type="project" value="UniProtKB-KW"/>
</dbReference>
<dbReference type="AlphaFoldDB" id="A0A4R5KQU3"/>
<dbReference type="EC" id="3.4.-.-" evidence="8"/>
<comment type="caution">
    <text evidence="9">The sequence shown here is derived from an EMBL/GenBank/DDBJ whole genome shotgun (WGS) entry which is preliminary data.</text>
</comment>
<evidence type="ECO:0000256" key="3">
    <source>
        <dbReference type="ARBA" id="ARBA00022763"/>
    </source>
</evidence>
<dbReference type="EMBL" id="SMRT01000004">
    <property type="protein sequence ID" value="TDF98111.1"/>
    <property type="molecule type" value="Genomic_DNA"/>
</dbReference>
<proteinExistence type="inferred from homology"/>
<dbReference type="InterPro" id="IPR036590">
    <property type="entry name" value="SRAP-like"/>
</dbReference>
<dbReference type="GO" id="GO:0003697">
    <property type="term" value="F:single-stranded DNA binding"/>
    <property type="evidence" value="ECO:0007669"/>
    <property type="project" value="InterPro"/>
</dbReference>
<dbReference type="Proteomes" id="UP000295636">
    <property type="component" value="Unassembled WGS sequence"/>
</dbReference>
<keyword evidence="6" id="KW-0238">DNA-binding</keyword>
<dbReference type="InterPro" id="IPR003738">
    <property type="entry name" value="SRAP"/>
</dbReference>
<name>A0A4R5KQU3_9BACL</name>
<dbReference type="GO" id="GO:0016829">
    <property type="term" value="F:lyase activity"/>
    <property type="evidence" value="ECO:0007669"/>
    <property type="project" value="UniProtKB-KW"/>
</dbReference>
<dbReference type="GO" id="GO:0106300">
    <property type="term" value="P:protein-DNA covalent cross-linking repair"/>
    <property type="evidence" value="ECO:0007669"/>
    <property type="project" value="InterPro"/>
</dbReference>
<evidence type="ECO:0000256" key="7">
    <source>
        <dbReference type="ARBA" id="ARBA00023239"/>
    </source>
</evidence>
<comment type="similarity">
    <text evidence="1 8">Belongs to the SOS response-associated peptidase family.</text>
</comment>
<keyword evidence="10" id="KW-1185">Reference proteome</keyword>
<keyword evidence="5" id="KW-0190">Covalent protein-DNA linkage</keyword>
<sequence>MLCESISVVADVSDVTNQFQIDNVLSYVSNRYEIKPTQSVSAVVVRNNKRLLDEFRWGLMPFWAKESVWMDSSSISDKRIFQRIIKKQRCIIPCSAFYVTTTENKSTRWVKVTMRSGTFGIAALYDEWHSASTDEELRTCTMFMTRANSIVSPYHHQMPAILEGDEIDEWLKPDLKDPYRIKSMLRPMEELRMTSYILASPKDKFEPVTEPELQRPELA</sequence>
<evidence type="ECO:0000313" key="10">
    <source>
        <dbReference type="Proteomes" id="UP000295636"/>
    </source>
</evidence>
<keyword evidence="2 8" id="KW-0645">Protease</keyword>
<evidence type="ECO:0000313" key="9">
    <source>
        <dbReference type="EMBL" id="TDF98111.1"/>
    </source>
</evidence>
<gene>
    <name evidence="9" type="ORF">E1757_11440</name>
</gene>
<protein>
    <recommendedName>
        <fullName evidence="8">Abasic site processing protein</fullName>
        <ecNumber evidence="8">3.4.-.-</ecNumber>
    </recommendedName>
</protein>
<evidence type="ECO:0000256" key="4">
    <source>
        <dbReference type="ARBA" id="ARBA00022801"/>
    </source>
</evidence>
<dbReference type="SUPFAM" id="SSF143081">
    <property type="entry name" value="BB1717-like"/>
    <property type="match status" value="1"/>
</dbReference>
<dbReference type="PANTHER" id="PTHR13604">
    <property type="entry name" value="DC12-RELATED"/>
    <property type="match status" value="1"/>
</dbReference>
<keyword evidence="3" id="KW-0227">DNA damage</keyword>
<organism evidence="9 10">
    <name type="scientific">Paenibacillus piri</name>
    <dbReference type="NCBI Taxonomy" id="2547395"/>
    <lineage>
        <taxon>Bacteria</taxon>
        <taxon>Bacillati</taxon>
        <taxon>Bacillota</taxon>
        <taxon>Bacilli</taxon>
        <taxon>Bacillales</taxon>
        <taxon>Paenibacillaceae</taxon>
        <taxon>Paenibacillus</taxon>
    </lineage>
</organism>
<keyword evidence="4 8" id="KW-0378">Hydrolase</keyword>
<evidence type="ECO:0000256" key="2">
    <source>
        <dbReference type="ARBA" id="ARBA00022670"/>
    </source>
</evidence>
<reference evidence="9 10" key="1">
    <citation type="submission" date="2019-03" db="EMBL/GenBank/DDBJ databases">
        <title>This is whole genome sequence of Paenibacillus sp MS74 strain.</title>
        <authorList>
            <person name="Trinh H.N."/>
        </authorList>
    </citation>
    <scope>NUCLEOTIDE SEQUENCE [LARGE SCALE GENOMIC DNA]</scope>
    <source>
        <strain evidence="9 10">MS74</strain>
    </source>
</reference>